<feature type="compositionally biased region" description="Acidic residues" evidence="11">
    <location>
        <begin position="443"/>
        <end position="472"/>
    </location>
</feature>
<feature type="compositionally biased region" description="Acidic residues" evidence="11">
    <location>
        <begin position="494"/>
        <end position="503"/>
    </location>
</feature>
<dbReference type="Pfam" id="PF08142">
    <property type="entry name" value="AARP2CN"/>
    <property type="match status" value="1"/>
</dbReference>
<dbReference type="InterPro" id="IPR007034">
    <property type="entry name" value="BMS1_TSR1_C"/>
</dbReference>
<evidence type="ECO:0000256" key="8">
    <source>
        <dbReference type="ARBA" id="ARBA00023242"/>
    </source>
</evidence>
<dbReference type="GO" id="GO:0032040">
    <property type="term" value="C:small-subunit processome"/>
    <property type="evidence" value="ECO:0007669"/>
    <property type="project" value="UniProtKB-ARBA"/>
</dbReference>
<dbReference type="FunFam" id="3.40.50.300:FF:000105">
    <property type="entry name" value="BMS1 ribosome biogenesis factor"/>
    <property type="match status" value="1"/>
</dbReference>
<dbReference type="GO" id="GO:0030686">
    <property type="term" value="C:90S preribosome"/>
    <property type="evidence" value="ECO:0007669"/>
    <property type="project" value="TreeGrafter"/>
</dbReference>
<feature type="compositionally biased region" description="Basic and acidic residues" evidence="11">
    <location>
        <begin position="637"/>
        <end position="653"/>
    </location>
</feature>
<dbReference type="Pfam" id="PF04950">
    <property type="entry name" value="RIBIOP_C"/>
    <property type="match status" value="1"/>
</dbReference>
<keyword evidence="3" id="KW-0597">Phosphoprotein</keyword>
<evidence type="ECO:0000313" key="13">
    <source>
        <dbReference type="EMBL" id="KAF4675903.1"/>
    </source>
</evidence>
<feature type="compositionally biased region" description="Acidic residues" evidence="11">
    <location>
        <begin position="373"/>
        <end position="402"/>
    </location>
</feature>
<feature type="compositionally biased region" description="Basic and acidic residues" evidence="11">
    <location>
        <begin position="527"/>
        <end position="540"/>
    </location>
</feature>
<dbReference type="AlphaFoldDB" id="A0A7J6MWF3"/>
<proteinExistence type="inferred from homology"/>
<feature type="region of interest" description="Disordered" evidence="11">
    <location>
        <begin position="943"/>
        <end position="968"/>
    </location>
</feature>
<keyword evidence="6" id="KW-0067">ATP-binding</keyword>
<keyword evidence="8" id="KW-0539">Nucleus</keyword>
<feature type="compositionally biased region" description="Acidic residues" evidence="11">
    <location>
        <begin position="579"/>
        <end position="588"/>
    </location>
</feature>
<evidence type="ECO:0000256" key="11">
    <source>
        <dbReference type="SAM" id="MobiDB-lite"/>
    </source>
</evidence>
<feature type="compositionally biased region" description="Basic and acidic residues" evidence="11">
    <location>
        <begin position="1040"/>
        <end position="1054"/>
    </location>
</feature>
<evidence type="ECO:0000256" key="3">
    <source>
        <dbReference type="ARBA" id="ARBA00022553"/>
    </source>
</evidence>
<evidence type="ECO:0000256" key="1">
    <source>
        <dbReference type="ARBA" id="ARBA00004604"/>
    </source>
</evidence>
<dbReference type="Proteomes" id="UP000572268">
    <property type="component" value="Unassembled WGS sequence"/>
</dbReference>
<dbReference type="CDD" id="cd01882">
    <property type="entry name" value="BMS1"/>
    <property type="match status" value="1"/>
</dbReference>
<protein>
    <submittedName>
        <fullName evidence="13">Glycoside hydrolase 2 (Mannanase, beta-galactosidase)</fullName>
    </submittedName>
</protein>
<dbReference type="EMBL" id="JABANN010000008">
    <property type="protein sequence ID" value="KAF4675903.1"/>
    <property type="molecule type" value="Genomic_DNA"/>
</dbReference>
<feature type="compositionally biased region" description="Basic and acidic residues" evidence="11">
    <location>
        <begin position="1061"/>
        <end position="1080"/>
    </location>
</feature>
<dbReference type="PANTHER" id="PTHR12858:SF2">
    <property type="entry name" value="RIBOSOME BIOGENESIS PROTEIN BMS1 HOMOLOG"/>
    <property type="match status" value="1"/>
</dbReference>
<dbReference type="Pfam" id="PF01926">
    <property type="entry name" value="MMR_HSR1"/>
    <property type="match status" value="1"/>
</dbReference>
<gene>
    <name evidence="13" type="primary">BMS1</name>
    <name evidence="13" type="ORF">FOL46_009118</name>
</gene>
<comment type="caution">
    <text evidence="13">The sequence shown here is derived from an EMBL/GenBank/DDBJ whole genome shotgun (WGS) entry which is preliminary data.</text>
</comment>
<dbReference type="GO" id="GO:0005654">
    <property type="term" value="C:nucleoplasm"/>
    <property type="evidence" value="ECO:0007669"/>
    <property type="project" value="UniProtKB-ARBA"/>
</dbReference>
<dbReference type="InterPro" id="IPR027417">
    <property type="entry name" value="P-loop_NTPase"/>
</dbReference>
<keyword evidence="5 13" id="KW-0378">Hydrolase</keyword>
<evidence type="ECO:0000313" key="14">
    <source>
        <dbReference type="Proteomes" id="UP000572268"/>
    </source>
</evidence>
<comment type="subcellular location">
    <subcellularLocation>
        <location evidence="1">Nucleus</location>
        <location evidence="1">Nucleolus</location>
    </subcellularLocation>
</comment>
<dbReference type="GO" id="GO:0005525">
    <property type="term" value="F:GTP binding"/>
    <property type="evidence" value="ECO:0007669"/>
    <property type="project" value="UniProtKB-KW"/>
</dbReference>
<evidence type="ECO:0000256" key="2">
    <source>
        <dbReference type="ARBA" id="ARBA00022517"/>
    </source>
</evidence>
<keyword evidence="2" id="KW-0690">Ribosome biogenesis</keyword>
<evidence type="ECO:0000256" key="6">
    <source>
        <dbReference type="ARBA" id="ARBA00022840"/>
    </source>
</evidence>
<feature type="compositionally biased region" description="Polar residues" evidence="11">
    <location>
        <begin position="943"/>
        <end position="953"/>
    </location>
</feature>
<organism evidence="13 14">
    <name type="scientific">Perkinsus olseni</name>
    <name type="common">Perkinsus atlanticus</name>
    <dbReference type="NCBI Taxonomy" id="32597"/>
    <lineage>
        <taxon>Eukaryota</taxon>
        <taxon>Sar</taxon>
        <taxon>Alveolata</taxon>
        <taxon>Perkinsozoa</taxon>
        <taxon>Perkinsea</taxon>
        <taxon>Perkinsida</taxon>
        <taxon>Perkinsidae</taxon>
        <taxon>Perkinsus</taxon>
    </lineage>
</organism>
<dbReference type="SMART" id="SM01362">
    <property type="entry name" value="DUF663"/>
    <property type="match status" value="1"/>
</dbReference>
<dbReference type="InterPro" id="IPR037875">
    <property type="entry name" value="Bms1_N"/>
</dbReference>
<keyword evidence="4" id="KW-0547">Nucleotide-binding</keyword>
<comment type="similarity">
    <text evidence="10">Belongs to the TRAFAC class translation factor GTPase superfamily. Bms1-like GTPase family. BMS1 subfamily.</text>
</comment>
<dbReference type="GO" id="GO:0000462">
    <property type="term" value="P:maturation of SSU-rRNA from tricistronic rRNA transcript (SSU-rRNA, 5.8S rRNA, LSU-rRNA)"/>
    <property type="evidence" value="ECO:0007669"/>
    <property type="project" value="TreeGrafter"/>
</dbReference>
<dbReference type="InterPro" id="IPR030387">
    <property type="entry name" value="G_Bms1/Tsr1_dom"/>
</dbReference>
<evidence type="ECO:0000259" key="12">
    <source>
        <dbReference type="PROSITE" id="PS51714"/>
    </source>
</evidence>
<dbReference type="GO" id="GO:0000479">
    <property type="term" value="P:endonucleolytic cleavage of tricistronic rRNA transcript (SSU-rRNA, 5.8S rRNA, LSU-rRNA)"/>
    <property type="evidence" value="ECO:0007669"/>
    <property type="project" value="TreeGrafter"/>
</dbReference>
<sequence>MDGGGSQSAAKAHRKPTSGGKAKKKREKTNVERHNPKAFTFSGGIHSVQRRVQRGLDVKAKREKIEKMDKRPEGVEAPPYVVVVQGPPGCGKTTLIRSLVKHYTKTTLGATIEGPITVVSGRNRRLTFIECPANDMRAMIDLAKVADLVLLMVDAVRGFEMETFEFINIMQVHGFPRVLGILTHLDGFKESKSIRKMKKRYKARFWAELYDGAKMFYLSGIQYSGTRYNKTEVTNLARFIAIQKFAPLSWRQDHSYMVAHRWEDQTLVPNSDTRTLALYGYVSGCRLRTEGQAFHIAGVGDFPAASAAAALDPCPPPTNQNPKMKGLALRTLSDKQRNLYAPYCEHQHITVDSEAMYINTREAEESFTRKEDEDADDETTDDEGPDGELSSDDEEEDEEMDPSEAVKMVRELQDVHLDLDDREAPMPLVAGGAQVPPTRRLAEDEEEEEDWDEDDKDRSDDDEEEEEEEEEGGYVNPFLEVSDKLDAVARGFEAGDEEDDDEGPSSALTSAQWDVLVYGDGSAAGLPREKKEKAPEEEGKVQLFDDEDEDEQDLEGEVDDDVDTSRPRGPFLAGRTQSADDDDEEEQLVESEAYIRQLRCRRFFVAKNITKELEGEIKGGSTSAEGGMDLEAERQANAEAKEKAAMEESKGAVDEEEDEDTARLKGVVATKSELDEVRDFSADDGTLAIGTYAKLVFENVPAESVDALKERKWPLILGSLLPSEIKMGFIQMRVKRHRWHPKILKTRDVLLFSVGWRRFQGLPVYALEDRNHSRIRMLKYTPEHMHCLATVYGPSIAPNTGVLAIRNWKAVPSYRVALTGQVMESAEKFDIVKKLKLVGEPTKVFKNTAFIKGMFNSDLEVSKCIGAKIQTVSGIRGEIKKAHKANGDFRAGFEDKIKMSDLVMLKAWVNVPLPKFYNPMLDVPEWRRMRTIAELRRATNTPIPNKLDSSYGQGRQERVDRKSTPLNIPDSLKKQLPFKSKAKVQEAKEKTKLDKKAAVVRSKEEKDVASLLQRLYTIRQQRTKQRREANERRWAKKKAAQHEVEVIREDNAKENRKKRYVKEGMRQEQQKKRMRLDRAD</sequence>
<feature type="domain" description="Bms1-type G" evidence="12">
    <location>
        <begin position="77"/>
        <end position="246"/>
    </location>
</feature>
<dbReference type="InterPro" id="IPR039761">
    <property type="entry name" value="Bms1/Tsr1"/>
</dbReference>
<name>A0A7J6MWF3_PEROL</name>
<dbReference type="InterPro" id="IPR003593">
    <property type="entry name" value="AAA+_ATPase"/>
</dbReference>
<feature type="region of interest" description="Disordered" evidence="11">
    <location>
        <begin position="637"/>
        <end position="661"/>
    </location>
</feature>
<evidence type="ECO:0000256" key="5">
    <source>
        <dbReference type="ARBA" id="ARBA00022801"/>
    </source>
</evidence>
<dbReference type="InterPro" id="IPR006073">
    <property type="entry name" value="GTP-bd"/>
</dbReference>
<keyword evidence="7" id="KW-0342">GTP-binding</keyword>
<feature type="region of interest" description="Disordered" evidence="11">
    <location>
        <begin position="364"/>
        <end position="588"/>
    </location>
</feature>
<feature type="region of interest" description="Disordered" evidence="11">
    <location>
        <begin position="1021"/>
        <end position="1080"/>
    </location>
</feature>
<dbReference type="Gene3D" id="3.40.50.300">
    <property type="entry name" value="P-loop containing nucleotide triphosphate hydrolases"/>
    <property type="match status" value="1"/>
</dbReference>
<evidence type="ECO:0000256" key="4">
    <source>
        <dbReference type="ARBA" id="ARBA00022741"/>
    </source>
</evidence>
<feature type="compositionally biased region" description="Acidic residues" evidence="11">
    <location>
        <begin position="544"/>
        <end position="562"/>
    </location>
</feature>
<evidence type="ECO:0000256" key="7">
    <source>
        <dbReference type="ARBA" id="ARBA00023134"/>
    </source>
</evidence>
<dbReference type="SUPFAM" id="SSF52540">
    <property type="entry name" value="P-loop containing nucleoside triphosphate hydrolases"/>
    <property type="match status" value="1"/>
</dbReference>
<comment type="catalytic activity">
    <reaction evidence="9">
        <text>GTP + H2O = GDP + phosphate + H(+)</text>
        <dbReference type="Rhea" id="RHEA:19669"/>
        <dbReference type="ChEBI" id="CHEBI:15377"/>
        <dbReference type="ChEBI" id="CHEBI:15378"/>
        <dbReference type="ChEBI" id="CHEBI:37565"/>
        <dbReference type="ChEBI" id="CHEBI:43474"/>
        <dbReference type="ChEBI" id="CHEBI:58189"/>
    </reaction>
    <physiologicalReaction direction="left-to-right" evidence="9">
        <dbReference type="Rhea" id="RHEA:19670"/>
    </physiologicalReaction>
</comment>
<accession>A0A7J6MWF3</accession>
<evidence type="ECO:0000256" key="10">
    <source>
        <dbReference type="ARBA" id="ARBA00061391"/>
    </source>
</evidence>
<feature type="compositionally biased region" description="Basic residues" evidence="11">
    <location>
        <begin position="11"/>
        <end position="27"/>
    </location>
</feature>
<dbReference type="PANTHER" id="PTHR12858">
    <property type="entry name" value="RIBOSOME BIOGENESIS PROTEIN"/>
    <property type="match status" value="1"/>
</dbReference>
<feature type="compositionally biased region" description="Basic and acidic residues" evidence="11">
    <location>
        <begin position="407"/>
        <end position="424"/>
    </location>
</feature>
<feature type="region of interest" description="Disordered" evidence="11">
    <location>
        <begin position="1"/>
        <end position="46"/>
    </location>
</feature>
<reference evidence="13 14" key="1">
    <citation type="submission" date="2020-04" db="EMBL/GenBank/DDBJ databases">
        <title>Perkinsus olseni comparative genomics.</title>
        <authorList>
            <person name="Bogema D.R."/>
        </authorList>
    </citation>
    <scope>NUCLEOTIDE SEQUENCE [LARGE SCALE GENOMIC DNA]</scope>
    <source>
        <strain evidence="13">ATCC PRA-31</strain>
    </source>
</reference>
<dbReference type="SMART" id="SM00785">
    <property type="entry name" value="AARP2CN"/>
    <property type="match status" value="1"/>
</dbReference>
<dbReference type="GO" id="GO:0003924">
    <property type="term" value="F:GTPase activity"/>
    <property type="evidence" value="ECO:0007669"/>
    <property type="project" value="TreeGrafter"/>
</dbReference>
<dbReference type="SMART" id="SM00382">
    <property type="entry name" value="AAA"/>
    <property type="match status" value="1"/>
</dbReference>
<dbReference type="PROSITE" id="PS51714">
    <property type="entry name" value="G_BMS1"/>
    <property type="match status" value="1"/>
</dbReference>
<dbReference type="GO" id="GO:0034511">
    <property type="term" value="F:U3 snoRNA binding"/>
    <property type="evidence" value="ECO:0007669"/>
    <property type="project" value="TreeGrafter"/>
</dbReference>
<evidence type="ECO:0000256" key="9">
    <source>
        <dbReference type="ARBA" id="ARBA00049117"/>
    </source>
</evidence>
<dbReference type="InterPro" id="IPR012948">
    <property type="entry name" value="AARP2CN"/>
</dbReference>
<dbReference type="GO" id="GO:0005524">
    <property type="term" value="F:ATP binding"/>
    <property type="evidence" value="ECO:0007669"/>
    <property type="project" value="UniProtKB-KW"/>
</dbReference>